<dbReference type="STRING" id="1389489.O159_24320"/>
<dbReference type="KEGG" id="lxy:O159_24320"/>
<dbReference type="eggNOG" id="ENOG50329QJ">
    <property type="taxonomic scope" value="Bacteria"/>
</dbReference>
<evidence type="ECO:0000313" key="3">
    <source>
        <dbReference type="Proteomes" id="UP000016743"/>
    </source>
</evidence>
<sequence>MHFWRPLELVDVGLGFVGFFGFAFFVVTAVCELTGQPALGWALTTLTLAVAFIALLQARRRITTTRLPAQSRPERDA</sequence>
<dbReference type="EMBL" id="CP006734">
    <property type="protein sequence ID" value="AGW42378.1"/>
    <property type="molecule type" value="Genomic_DNA"/>
</dbReference>
<name>U3PFH5_LEIXC</name>
<feature type="transmembrane region" description="Helical" evidence="1">
    <location>
        <begin position="12"/>
        <end position="30"/>
    </location>
</feature>
<keyword evidence="3" id="KW-1185">Reference proteome</keyword>
<proteinExistence type="predicted"/>
<keyword evidence="1" id="KW-0472">Membrane</keyword>
<gene>
    <name evidence="2" type="ORF">O159_24320</name>
</gene>
<evidence type="ECO:0000313" key="2">
    <source>
        <dbReference type="EMBL" id="AGW42378.1"/>
    </source>
</evidence>
<reference evidence="2 3" key="1">
    <citation type="journal article" date="2013" name="Genome Announc.">
        <title>Complete Genome Sequence of Leifsonia xyli subsp. cynodontis Strain DSM46306, a Gram-Positive Bacterial Pathogen of Grasses.</title>
        <authorList>
            <person name="Monteiro-Vitorello C.B."/>
            <person name="Zerillo M.M."/>
            <person name="Van Sluys M.A."/>
            <person name="Camargo L.E."/>
            <person name="Kitajima J.P."/>
        </authorList>
    </citation>
    <scope>NUCLEOTIDE SEQUENCE [LARGE SCALE GENOMIC DNA]</scope>
    <source>
        <strain evidence="2 3">DSM 46306</strain>
    </source>
</reference>
<keyword evidence="1" id="KW-0812">Transmembrane</keyword>
<evidence type="ECO:0000256" key="1">
    <source>
        <dbReference type="SAM" id="Phobius"/>
    </source>
</evidence>
<keyword evidence="1" id="KW-1133">Transmembrane helix</keyword>
<accession>U3PFH5</accession>
<organism evidence="2 3">
    <name type="scientific">Leifsonia xyli subsp. cynodontis DSM 46306</name>
    <dbReference type="NCBI Taxonomy" id="1389489"/>
    <lineage>
        <taxon>Bacteria</taxon>
        <taxon>Bacillati</taxon>
        <taxon>Actinomycetota</taxon>
        <taxon>Actinomycetes</taxon>
        <taxon>Micrococcales</taxon>
        <taxon>Microbacteriaceae</taxon>
        <taxon>Leifsonia</taxon>
    </lineage>
</organism>
<dbReference type="AlphaFoldDB" id="U3PFH5"/>
<protein>
    <submittedName>
        <fullName evidence="2">Uncharacterized protein</fullName>
    </submittedName>
</protein>
<dbReference type="Proteomes" id="UP000016743">
    <property type="component" value="Chromosome"/>
</dbReference>
<dbReference type="PATRIC" id="fig|1389489.3.peg.2331"/>
<dbReference type="HOGENOM" id="CLU_2633737_0_0_11"/>
<dbReference type="RefSeq" id="WP_021755850.1">
    <property type="nucleotide sequence ID" value="NC_022438.1"/>
</dbReference>
<feature type="transmembrane region" description="Helical" evidence="1">
    <location>
        <begin position="36"/>
        <end position="56"/>
    </location>
</feature>